<reference evidence="14" key="2">
    <citation type="submission" date="2025-09" db="UniProtKB">
        <authorList>
            <consortium name="Ensembl"/>
        </authorList>
    </citation>
    <scope>IDENTIFICATION</scope>
</reference>
<dbReference type="PANTHER" id="PTHR24061">
    <property type="entry name" value="CALCIUM-SENSING RECEPTOR-RELATED"/>
    <property type="match status" value="1"/>
</dbReference>
<dbReference type="CDD" id="cd15283">
    <property type="entry name" value="7tmC_V2R_pheromone"/>
    <property type="match status" value="1"/>
</dbReference>
<evidence type="ECO:0000256" key="6">
    <source>
        <dbReference type="ARBA" id="ARBA00022989"/>
    </source>
</evidence>
<dbReference type="Ensembl" id="ENSVKKT00000013232.1">
    <property type="protein sequence ID" value="ENSVKKP00000012919.1"/>
    <property type="gene ID" value="ENSVKKG00000008950.1"/>
</dbReference>
<accession>A0A8D2JB47</accession>
<comment type="subcellular location">
    <subcellularLocation>
        <location evidence="1">Cell membrane</location>
        <topology evidence="1">Multi-pass membrane protein</topology>
    </subcellularLocation>
</comment>
<dbReference type="Pfam" id="PF07562">
    <property type="entry name" value="NCD3G"/>
    <property type="match status" value="1"/>
</dbReference>
<feature type="transmembrane region" description="Helical" evidence="12">
    <location>
        <begin position="562"/>
        <end position="587"/>
    </location>
</feature>
<dbReference type="Pfam" id="PF00003">
    <property type="entry name" value="7tm_3"/>
    <property type="match status" value="1"/>
</dbReference>
<feature type="domain" description="G-protein coupled receptors family 3 profile" evidence="13">
    <location>
        <begin position="492"/>
        <end position="756"/>
    </location>
</feature>
<proteinExistence type="inferred from homology"/>
<evidence type="ECO:0000256" key="12">
    <source>
        <dbReference type="SAM" id="Phobius"/>
    </source>
</evidence>
<organism evidence="14 15">
    <name type="scientific">Varanus komodoensis</name>
    <name type="common">Komodo dragon</name>
    <dbReference type="NCBI Taxonomy" id="61221"/>
    <lineage>
        <taxon>Eukaryota</taxon>
        <taxon>Metazoa</taxon>
        <taxon>Chordata</taxon>
        <taxon>Craniata</taxon>
        <taxon>Vertebrata</taxon>
        <taxon>Euteleostomi</taxon>
        <taxon>Lepidosauria</taxon>
        <taxon>Squamata</taxon>
        <taxon>Bifurcata</taxon>
        <taxon>Unidentata</taxon>
        <taxon>Episquamata</taxon>
        <taxon>Toxicofera</taxon>
        <taxon>Anguimorpha</taxon>
        <taxon>Paleoanguimorpha</taxon>
        <taxon>Varanoidea</taxon>
        <taxon>Varanidae</taxon>
        <taxon>Varanus</taxon>
    </lineage>
</organism>
<feature type="transmembrane region" description="Helical" evidence="12">
    <location>
        <begin position="651"/>
        <end position="674"/>
    </location>
</feature>
<dbReference type="Gene3D" id="3.40.50.2300">
    <property type="match status" value="2"/>
</dbReference>
<dbReference type="InterPro" id="IPR038550">
    <property type="entry name" value="GPCR_3_9-Cys_sf"/>
</dbReference>
<evidence type="ECO:0000256" key="10">
    <source>
        <dbReference type="ARBA" id="ARBA00023180"/>
    </source>
</evidence>
<evidence type="ECO:0000313" key="15">
    <source>
        <dbReference type="Proteomes" id="UP000694545"/>
    </source>
</evidence>
<keyword evidence="4 12" id="KW-0812">Transmembrane</keyword>
<dbReference type="InterPro" id="IPR028082">
    <property type="entry name" value="Peripla_BP_I"/>
</dbReference>
<dbReference type="PRINTS" id="PR00248">
    <property type="entry name" value="GPCRMGR"/>
</dbReference>
<dbReference type="InterPro" id="IPR017979">
    <property type="entry name" value="GPCR_3_CS"/>
</dbReference>
<reference evidence="14" key="1">
    <citation type="submission" date="2025-08" db="UniProtKB">
        <authorList>
            <consortium name="Ensembl"/>
        </authorList>
    </citation>
    <scope>IDENTIFICATION</scope>
</reference>
<evidence type="ECO:0000256" key="11">
    <source>
        <dbReference type="ARBA" id="ARBA00023224"/>
    </source>
</evidence>
<dbReference type="FunFam" id="2.10.50.30:FF:000002">
    <property type="entry name" value="Vomeronasal 2 receptor, h1"/>
    <property type="match status" value="1"/>
</dbReference>
<keyword evidence="8 12" id="KW-0472">Membrane</keyword>
<dbReference type="InterPro" id="IPR000337">
    <property type="entry name" value="GPCR_3"/>
</dbReference>
<dbReference type="OMA" id="MEYVEMM"/>
<evidence type="ECO:0000256" key="1">
    <source>
        <dbReference type="ARBA" id="ARBA00004651"/>
    </source>
</evidence>
<keyword evidence="15" id="KW-1185">Reference proteome</keyword>
<dbReference type="PROSITE" id="PS50259">
    <property type="entry name" value="G_PROTEIN_RECEP_F3_4"/>
    <property type="match status" value="1"/>
</dbReference>
<dbReference type="InterPro" id="IPR004073">
    <property type="entry name" value="GPCR_3_vmron_rcpt_2"/>
</dbReference>
<dbReference type="PANTHER" id="PTHR24061:SF599">
    <property type="entry name" value="G-PROTEIN COUPLED RECEPTORS FAMILY 3 PROFILE DOMAIN-CONTAINING PROTEIN"/>
    <property type="match status" value="1"/>
</dbReference>
<dbReference type="InterPro" id="IPR001828">
    <property type="entry name" value="ANF_lig-bd_rcpt"/>
</dbReference>
<keyword evidence="9" id="KW-0675">Receptor</keyword>
<evidence type="ECO:0000256" key="9">
    <source>
        <dbReference type="ARBA" id="ARBA00023170"/>
    </source>
</evidence>
<evidence type="ECO:0000256" key="8">
    <source>
        <dbReference type="ARBA" id="ARBA00023136"/>
    </source>
</evidence>
<keyword evidence="5" id="KW-0732">Signal</keyword>
<dbReference type="Gene3D" id="2.10.50.30">
    <property type="entry name" value="GPCR, family 3, nine cysteines domain"/>
    <property type="match status" value="1"/>
</dbReference>
<feature type="transmembrane region" description="Helical" evidence="12">
    <location>
        <begin position="607"/>
        <end position="625"/>
    </location>
</feature>
<evidence type="ECO:0000256" key="4">
    <source>
        <dbReference type="ARBA" id="ARBA00022692"/>
    </source>
</evidence>
<dbReference type="PROSITE" id="PS00981">
    <property type="entry name" value="G_PROTEIN_RECEP_F3_3"/>
    <property type="match status" value="1"/>
</dbReference>
<dbReference type="Proteomes" id="UP000694545">
    <property type="component" value="Unplaced"/>
</dbReference>
<evidence type="ECO:0000313" key="14">
    <source>
        <dbReference type="Ensembl" id="ENSVKKP00000012919.1"/>
    </source>
</evidence>
<evidence type="ECO:0000256" key="2">
    <source>
        <dbReference type="ARBA" id="ARBA00007242"/>
    </source>
</evidence>
<keyword evidence="11" id="KW-0807">Transducer</keyword>
<keyword evidence="3" id="KW-1003">Cell membrane</keyword>
<evidence type="ECO:0000259" key="13">
    <source>
        <dbReference type="PROSITE" id="PS50259"/>
    </source>
</evidence>
<feature type="transmembrane region" description="Helical" evidence="12">
    <location>
        <begin position="712"/>
        <end position="734"/>
    </location>
</feature>
<protein>
    <recommendedName>
        <fullName evidence="13">G-protein coupled receptors family 3 profile domain-containing protein</fullName>
    </recommendedName>
</protein>
<evidence type="ECO:0000256" key="7">
    <source>
        <dbReference type="ARBA" id="ARBA00023040"/>
    </source>
</evidence>
<dbReference type="PRINTS" id="PR01535">
    <property type="entry name" value="VOMERONASL2R"/>
</dbReference>
<keyword evidence="10" id="KW-0325">Glycoprotein</keyword>
<dbReference type="AlphaFoldDB" id="A0A8D2JB47"/>
<sequence>MAALAGLLPGMRTFALPTHWNPTQKFAKYVKILSFLFAIQEVNQNPNLLPNITLGYNIYDILHDVRLTSDAAIDLLSTTQANVPNYNNPPVSSFLSQVTYAFTSQVGRKNSRSPSFYRILPEEGIQYPGIVRLLLHFRWKMVGLFSLDTENGEKFMRTLKPKLLRNGICVIFSCSISQLKIGKGEIQVESLEEFVKINVFVYFAETYFLFYGIDIVRNAVEILKKAVNGKVWIATTLSDFAANLIYSSSDYAHIYAYFSFIPQTTQKMNYDGFEKLYFSMHEFVSRAFTCTYTKHVLSVKLWERCREEEKWVGLPQVEKERTLSLDSFFSYSTVQAMAHAVDAAVSSRSRRRYKEFGGDAFNSEGMFSCFSFKEGDPVMEYVEMMVVLSSPALSPQSPTSSSATLIPCCSFSLTQPMPQARCVENCHPGFFKVPREGQPACCYDCTPCAKGTISTREDAEHCLKCPEDQHPNMYQDQCIPKVITFLSYEEYLGTFLTCMALLFSIATGIILGIFRKFQETPVVKANNRDLSYILLVSLLLCFFCSFLFIGQPRSITCLLRQVVFSIIFSVAISSLLAKTVTVVLAFLATKPGNRARNCLGRTLAKSIVISVSTVQVILSTIWLGTSPPFPDSDMHSQAEQIILQCNEGSVAMFYTALSYMGFLAAVCFTVAFLARKLPGAFNEAKLITFSMLVFCSIWVSFVPTYLSTRGKYMVAVQVFSILASSAGLLGCIFLPKCYIILVRPDLNTKEHLKMTSKA</sequence>
<name>A0A8D2JB47_VARKO</name>
<dbReference type="InterPro" id="IPR011500">
    <property type="entry name" value="GPCR_3_9-Cys_dom"/>
</dbReference>
<evidence type="ECO:0000256" key="5">
    <source>
        <dbReference type="ARBA" id="ARBA00022729"/>
    </source>
</evidence>
<dbReference type="GO" id="GO:0004930">
    <property type="term" value="F:G protein-coupled receptor activity"/>
    <property type="evidence" value="ECO:0007669"/>
    <property type="project" value="UniProtKB-KW"/>
</dbReference>
<evidence type="ECO:0000256" key="3">
    <source>
        <dbReference type="ARBA" id="ARBA00022475"/>
    </source>
</evidence>
<feature type="transmembrane region" description="Helical" evidence="12">
    <location>
        <begin position="491"/>
        <end position="514"/>
    </location>
</feature>
<keyword evidence="6 12" id="KW-1133">Transmembrane helix</keyword>
<feature type="transmembrane region" description="Helical" evidence="12">
    <location>
        <begin position="530"/>
        <end position="550"/>
    </location>
</feature>
<comment type="similarity">
    <text evidence="2">Belongs to the G-protein coupled receptor 3 family.</text>
</comment>
<dbReference type="InterPro" id="IPR000068">
    <property type="entry name" value="GPCR_3_Ca_sens_rcpt-rel"/>
</dbReference>
<dbReference type="Pfam" id="PF01094">
    <property type="entry name" value="ANF_receptor"/>
    <property type="match status" value="1"/>
</dbReference>
<feature type="transmembrane region" description="Helical" evidence="12">
    <location>
        <begin position="686"/>
        <end position="706"/>
    </location>
</feature>
<keyword evidence="7" id="KW-0297">G-protein coupled receptor</keyword>
<dbReference type="InterPro" id="IPR017978">
    <property type="entry name" value="GPCR_3_C"/>
</dbReference>
<dbReference type="SUPFAM" id="SSF53822">
    <property type="entry name" value="Periplasmic binding protein-like I"/>
    <property type="match status" value="1"/>
</dbReference>
<dbReference type="GO" id="GO:0005886">
    <property type="term" value="C:plasma membrane"/>
    <property type="evidence" value="ECO:0007669"/>
    <property type="project" value="UniProtKB-SubCell"/>
</dbReference>